<organism evidence="1 2">
    <name type="scientific">Tanacetum coccineum</name>
    <dbReference type="NCBI Taxonomy" id="301880"/>
    <lineage>
        <taxon>Eukaryota</taxon>
        <taxon>Viridiplantae</taxon>
        <taxon>Streptophyta</taxon>
        <taxon>Embryophyta</taxon>
        <taxon>Tracheophyta</taxon>
        <taxon>Spermatophyta</taxon>
        <taxon>Magnoliopsida</taxon>
        <taxon>eudicotyledons</taxon>
        <taxon>Gunneridae</taxon>
        <taxon>Pentapetalae</taxon>
        <taxon>asterids</taxon>
        <taxon>campanulids</taxon>
        <taxon>Asterales</taxon>
        <taxon>Asteraceae</taxon>
        <taxon>Asteroideae</taxon>
        <taxon>Anthemideae</taxon>
        <taxon>Anthemidinae</taxon>
        <taxon>Tanacetum</taxon>
    </lineage>
</organism>
<accession>A0ABQ5C3Y1</accession>
<dbReference type="InterPro" id="IPR021109">
    <property type="entry name" value="Peptidase_aspartic_dom_sf"/>
</dbReference>
<dbReference type="InterPro" id="IPR043502">
    <property type="entry name" value="DNA/RNA_pol_sf"/>
</dbReference>
<dbReference type="PANTHER" id="PTHR15503">
    <property type="entry name" value="LDOC1 RELATED"/>
    <property type="match status" value="1"/>
</dbReference>
<evidence type="ECO:0000313" key="1">
    <source>
        <dbReference type="EMBL" id="GJT20658.1"/>
    </source>
</evidence>
<dbReference type="SUPFAM" id="SSF50630">
    <property type="entry name" value="Acid proteases"/>
    <property type="match status" value="1"/>
</dbReference>
<protein>
    <submittedName>
        <fullName evidence="1">Retrotransposable element Tf2</fullName>
    </submittedName>
</protein>
<dbReference type="Gene3D" id="2.40.70.10">
    <property type="entry name" value="Acid Proteases"/>
    <property type="match status" value="1"/>
</dbReference>
<dbReference type="EMBL" id="BQNB010013822">
    <property type="protein sequence ID" value="GJT20658.1"/>
    <property type="molecule type" value="Genomic_DNA"/>
</dbReference>
<proteinExistence type="predicted"/>
<dbReference type="SUPFAM" id="SSF56672">
    <property type="entry name" value="DNA/RNA polymerases"/>
    <property type="match status" value="1"/>
</dbReference>
<reference evidence="1" key="1">
    <citation type="journal article" date="2022" name="Int. J. Mol. Sci.">
        <title>Draft Genome of Tanacetum Coccineum: Genomic Comparison of Closely Related Tanacetum-Family Plants.</title>
        <authorList>
            <person name="Yamashiro T."/>
            <person name="Shiraishi A."/>
            <person name="Nakayama K."/>
            <person name="Satake H."/>
        </authorList>
    </citation>
    <scope>NUCLEOTIDE SEQUENCE</scope>
</reference>
<sequence>MRVIGLVGKIQLHILIDTESTNNFLNTSVAKKVGCKVKATCPLQVTIAGGETLVSDTMCIDFVWRLQRESFSASVMLLPLGGYDMVLGVKWLSTLGDIKFNFQDLRMTFAYKGKTMILRGSTKPVVQWMNGKQASSSEKQSKNLAMCVYPTSMLQMMSPNNSTQHSSGMPNTPSELNHLIVEFVDVFEIPICLPPKRSHDHKIPLKDGTQPINIRPYRYPPTQKDAIEAMLKELLASSVIRHSQSTFSLPVVMVKKKMVVGGCA</sequence>
<gene>
    <name evidence="1" type="ORF">Tco_0890595</name>
</gene>
<dbReference type="InterPro" id="IPR032567">
    <property type="entry name" value="RTL1-rel"/>
</dbReference>
<keyword evidence="2" id="KW-1185">Reference proteome</keyword>
<name>A0ABQ5C3Y1_9ASTR</name>
<dbReference type="Proteomes" id="UP001151760">
    <property type="component" value="Unassembled WGS sequence"/>
</dbReference>
<dbReference type="Gene3D" id="3.10.10.10">
    <property type="entry name" value="HIV Type 1 Reverse Transcriptase, subunit A, domain 1"/>
    <property type="match status" value="1"/>
</dbReference>
<dbReference type="CDD" id="cd00303">
    <property type="entry name" value="retropepsin_like"/>
    <property type="match status" value="1"/>
</dbReference>
<dbReference type="Pfam" id="PF08284">
    <property type="entry name" value="RVP_2"/>
    <property type="match status" value="1"/>
</dbReference>
<evidence type="ECO:0000313" key="2">
    <source>
        <dbReference type="Proteomes" id="UP001151760"/>
    </source>
</evidence>
<dbReference type="PANTHER" id="PTHR15503:SF22">
    <property type="entry name" value="TRANSPOSON TY3-I GAG POLYPROTEIN"/>
    <property type="match status" value="1"/>
</dbReference>
<reference evidence="1" key="2">
    <citation type="submission" date="2022-01" db="EMBL/GenBank/DDBJ databases">
        <authorList>
            <person name="Yamashiro T."/>
            <person name="Shiraishi A."/>
            <person name="Satake H."/>
            <person name="Nakayama K."/>
        </authorList>
    </citation>
    <scope>NUCLEOTIDE SEQUENCE</scope>
</reference>
<comment type="caution">
    <text evidence="1">The sequence shown here is derived from an EMBL/GenBank/DDBJ whole genome shotgun (WGS) entry which is preliminary data.</text>
</comment>